<evidence type="ECO:0000259" key="3">
    <source>
        <dbReference type="Pfam" id="PF07811"/>
    </source>
</evidence>
<keyword evidence="2" id="KW-0812">Transmembrane</keyword>
<dbReference type="EMBL" id="CP147982">
    <property type="protein sequence ID" value="WXK79234.1"/>
    <property type="molecule type" value="Genomic_DNA"/>
</dbReference>
<accession>A0ABZ2QY68</accession>
<feature type="compositionally biased region" description="Polar residues" evidence="1">
    <location>
        <begin position="133"/>
        <end position="145"/>
    </location>
</feature>
<gene>
    <name evidence="4" type="ORF">WAB15_26380</name>
</gene>
<dbReference type="InterPro" id="IPR012495">
    <property type="entry name" value="TadE-like_dom"/>
</dbReference>
<feature type="region of interest" description="Disordered" evidence="1">
    <location>
        <begin position="1"/>
        <end position="28"/>
    </location>
</feature>
<feature type="region of interest" description="Disordered" evidence="1">
    <location>
        <begin position="132"/>
        <end position="161"/>
    </location>
</feature>
<feature type="compositionally biased region" description="Basic residues" evidence="1">
    <location>
        <begin position="12"/>
        <end position="25"/>
    </location>
</feature>
<dbReference type="Pfam" id="PF07811">
    <property type="entry name" value="TadE"/>
    <property type="match status" value="1"/>
</dbReference>
<evidence type="ECO:0000256" key="1">
    <source>
        <dbReference type="SAM" id="MobiDB-lite"/>
    </source>
</evidence>
<evidence type="ECO:0000313" key="5">
    <source>
        <dbReference type="Proteomes" id="UP001626628"/>
    </source>
</evidence>
<organism evidence="4 5">
    <name type="scientific">Streptomyces sirii</name>
    <dbReference type="NCBI Taxonomy" id="3127701"/>
    <lineage>
        <taxon>Bacteria</taxon>
        <taxon>Bacillati</taxon>
        <taxon>Actinomycetota</taxon>
        <taxon>Actinomycetes</taxon>
        <taxon>Kitasatosporales</taxon>
        <taxon>Streptomycetaceae</taxon>
        <taxon>Streptomyces</taxon>
    </lineage>
</organism>
<dbReference type="RefSeq" id="WP_407287773.1">
    <property type="nucleotide sequence ID" value="NZ_CP147982.1"/>
</dbReference>
<protein>
    <submittedName>
        <fullName evidence="4">TadE/TadG family type IV pilus assembly protein</fullName>
    </submittedName>
</protein>
<evidence type="ECO:0000313" key="4">
    <source>
        <dbReference type="EMBL" id="WXK79234.1"/>
    </source>
</evidence>
<sequence>MSAARPPGRPGTPRRRPRVPARLRGHGRDRGQASIEFLGFLPILLLVALAVVQLGLAAYAVQQAGTGARAAARTASMDRADRESDPQTAGRAAMTGWVADGASITVGGGGGAVRATATVQIPSLIPGVDFGSASRSATMPRTETPSAARMHEGASGVPAAPKAQGALGAPGVPAAAKAQGALGAPGVPAAAKVQGALGAPLR</sequence>
<proteinExistence type="predicted"/>
<keyword evidence="2" id="KW-1133">Transmembrane helix</keyword>
<name>A0ABZ2QY68_9ACTN</name>
<feature type="domain" description="TadE-like" evidence="3">
    <location>
        <begin position="31"/>
        <end position="73"/>
    </location>
</feature>
<reference evidence="4 5" key="1">
    <citation type="submission" date="2024-03" db="EMBL/GenBank/DDBJ databases">
        <title>The complete genome of Streptomyces sirii sp.nov.</title>
        <authorList>
            <person name="Zakalyukina Y.V."/>
            <person name="Belik A.R."/>
            <person name="Biryukov M.V."/>
            <person name="Baturina O.A."/>
            <person name="Kabilov M.R."/>
        </authorList>
    </citation>
    <scope>NUCLEOTIDE SEQUENCE [LARGE SCALE GENOMIC DNA]</scope>
    <source>
        <strain evidence="4 5">BP-8</strain>
    </source>
</reference>
<feature type="transmembrane region" description="Helical" evidence="2">
    <location>
        <begin position="37"/>
        <end position="61"/>
    </location>
</feature>
<keyword evidence="2" id="KW-0472">Membrane</keyword>
<evidence type="ECO:0000256" key="2">
    <source>
        <dbReference type="SAM" id="Phobius"/>
    </source>
</evidence>
<keyword evidence="5" id="KW-1185">Reference proteome</keyword>
<dbReference type="Proteomes" id="UP001626628">
    <property type="component" value="Chromosome"/>
</dbReference>